<feature type="signal peptide" evidence="1">
    <location>
        <begin position="1"/>
        <end position="23"/>
    </location>
</feature>
<dbReference type="InterPro" id="IPR021267">
    <property type="entry name" value="DUF2844"/>
</dbReference>
<feature type="chain" id="PRO_5013133896" description="DUF2844 domain-containing protein" evidence="1">
    <location>
        <begin position="24"/>
        <end position="156"/>
    </location>
</feature>
<gene>
    <name evidence="2" type="ORF">SAMN05444168_2388</name>
</gene>
<sequence length="156" mass="15720">MKTSVLCAAAAMTALAAGIPAHAELGSAPTWPASSSGQATRLVQHVSSAAVPYTVNETTLTSGTVVREYIGQTGTVFAVVWHGPQMAPLNSLLGSYFPTYLQGASAARAAQGGGHGPATVQAPGLMVQSGGHMGNFTGRAYLPAALPQGTSPDDLQ</sequence>
<evidence type="ECO:0000313" key="2">
    <source>
        <dbReference type="EMBL" id="SIO06724.1"/>
    </source>
</evidence>
<dbReference type="EMBL" id="FSRM01000001">
    <property type="protein sequence ID" value="SIO06724.1"/>
    <property type="molecule type" value="Genomic_DNA"/>
</dbReference>
<dbReference type="OrthoDB" id="7561239at2"/>
<name>A0A1N6GGU3_9BURK</name>
<proteinExistence type="predicted"/>
<organism evidence="2 3">
    <name type="scientific">Paraburkholderia phenazinium</name>
    <dbReference type="NCBI Taxonomy" id="60549"/>
    <lineage>
        <taxon>Bacteria</taxon>
        <taxon>Pseudomonadati</taxon>
        <taxon>Pseudomonadota</taxon>
        <taxon>Betaproteobacteria</taxon>
        <taxon>Burkholderiales</taxon>
        <taxon>Burkholderiaceae</taxon>
        <taxon>Paraburkholderia</taxon>
    </lineage>
</organism>
<accession>A0A1N6GGU3</accession>
<evidence type="ECO:0000313" key="3">
    <source>
        <dbReference type="Proteomes" id="UP000184693"/>
    </source>
</evidence>
<dbReference type="AlphaFoldDB" id="A0A1N6GGU3"/>
<evidence type="ECO:0008006" key="4">
    <source>
        <dbReference type="Google" id="ProtNLM"/>
    </source>
</evidence>
<dbReference type="Pfam" id="PF11005">
    <property type="entry name" value="DUF2844"/>
    <property type="match status" value="1"/>
</dbReference>
<dbReference type="RefSeq" id="WP_074264435.1">
    <property type="nucleotide sequence ID" value="NZ_FSRM01000001.1"/>
</dbReference>
<evidence type="ECO:0000256" key="1">
    <source>
        <dbReference type="SAM" id="SignalP"/>
    </source>
</evidence>
<keyword evidence="1" id="KW-0732">Signal</keyword>
<reference evidence="2 3" key="1">
    <citation type="submission" date="2016-11" db="EMBL/GenBank/DDBJ databases">
        <authorList>
            <person name="Jaros S."/>
            <person name="Januszkiewicz K."/>
            <person name="Wedrychowicz H."/>
        </authorList>
    </citation>
    <scope>NUCLEOTIDE SEQUENCE [LARGE SCALE GENOMIC DNA]</scope>
    <source>
        <strain evidence="2 3">GAS86</strain>
    </source>
</reference>
<protein>
    <recommendedName>
        <fullName evidence="4">DUF2844 domain-containing protein</fullName>
    </recommendedName>
</protein>
<dbReference type="Proteomes" id="UP000184693">
    <property type="component" value="Unassembled WGS sequence"/>
</dbReference>